<organism evidence="7 8">
    <name type="scientific">Wansuia hejianensis</name>
    <dbReference type="NCBI Taxonomy" id="2763667"/>
    <lineage>
        <taxon>Bacteria</taxon>
        <taxon>Bacillati</taxon>
        <taxon>Bacillota</taxon>
        <taxon>Clostridia</taxon>
        <taxon>Lachnospirales</taxon>
        <taxon>Lachnospiraceae</taxon>
        <taxon>Wansuia</taxon>
    </lineage>
</organism>
<feature type="domain" description="Periplasmic binding protein" evidence="6">
    <location>
        <begin position="82"/>
        <end position="308"/>
    </location>
</feature>
<keyword evidence="3 5" id="KW-0732">Signal</keyword>
<dbReference type="PROSITE" id="PS51257">
    <property type="entry name" value="PROKAR_LIPOPROTEIN"/>
    <property type="match status" value="1"/>
</dbReference>
<dbReference type="GO" id="GO:0030313">
    <property type="term" value="C:cell envelope"/>
    <property type="evidence" value="ECO:0007669"/>
    <property type="project" value="UniProtKB-SubCell"/>
</dbReference>
<dbReference type="InterPro" id="IPR028082">
    <property type="entry name" value="Peripla_BP_I"/>
</dbReference>
<dbReference type="Proteomes" id="UP000515860">
    <property type="component" value="Chromosome"/>
</dbReference>
<feature type="compositionally biased region" description="Low complexity" evidence="4">
    <location>
        <begin position="45"/>
        <end position="56"/>
    </location>
</feature>
<dbReference type="EMBL" id="CP060635">
    <property type="protein sequence ID" value="QNM07446.1"/>
    <property type="molecule type" value="Genomic_DNA"/>
</dbReference>
<comment type="subcellular location">
    <subcellularLocation>
        <location evidence="1">Cell envelope</location>
    </subcellularLocation>
</comment>
<reference evidence="7 8" key="1">
    <citation type="submission" date="2020-08" db="EMBL/GenBank/DDBJ databases">
        <authorList>
            <person name="Liu C."/>
            <person name="Sun Q."/>
        </authorList>
    </citation>
    <scope>NUCLEOTIDE SEQUENCE [LARGE SCALE GENOMIC DNA]</scope>
    <source>
        <strain evidence="7 8">NSJ-29</strain>
    </source>
</reference>
<feature type="region of interest" description="Disordered" evidence="4">
    <location>
        <begin position="32"/>
        <end position="56"/>
    </location>
</feature>
<dbReference type="AlphaFoldDB" id="A0A7G9G9G4"/>
<keyword evidence="8" id="KW-1185">Reference proteome</keyword>
<evidence type="ECO:0000256" key="4">
    <source>
        <dbReference type="SAM" id="MobiDB-lite"/>
    </source>
</evidence>
<evidence type="ECO:0000256" key="2">
    <source>
        <dbReference type="ARBA" id="ARBA00007639"/>
    </source>
</evidence>
<dbReference type="PANTHER" id="PTHR46847:SF1">
    <property type="entry name" value="D-ALLOSE-BINDING PERIPLASMIC PROTEIN-RELATED"/>
    <property type="match status" value="1"/>
</dbReference>
<proteinExistence type="inferred from homology"/>
<evidence type="ECO:0000313" key="8">
    <source>
        <dbReference type="Proteomes" id="UP000515860"/>
    </source>
</evidence>
<evidence type="ECO:0000259" key="6">
    <source>
        <dbReference type="Pfam" id="PF13407"/>
    </source>
</evidence>
<feature type="signal peptide" evidence="5">
    <location>
        <begin position="1"/>
        <end position="22"/>
    </location>
</feature>
<dbReference type="RefSeq" id="WP_118643000.1">
    <property type="nucleotide sequence ID" value="NZ_CP060635.1"/>
</dbReference>
<evidence type="ECO:0000313" key="7">
    <source>
        <dbReference type="EMBL" id="QNM07446.1"/>
    </source>
</evidence>
<dbReference type="PANTHER" id="PTHR46847">
    <property type="entry name" value="D-ALLOSE-BINDING PERIPLASMIC PROTEIN-RELATED"/>
    <property type="match status" value="1"/>
</dbReference>
<evidence type="ECO:0000256" key="3">
    <source>
        <dbReference type="ARBA" id="ARBA00022729"/>
    </source>
</evidence>
<evidence type="ECO:0000256" key="1">
    <source>
        <dbReference type="ARBA" id="ARBA00004196"/>
    </source>
</evidence>
<dbReference type="SUPFAM" id="SSF53822">
    <property type="entry name" value="Periplasmic binding protein-like I"/>
    <property type="match status" value="1"/>
</dbReference>
<gene>
    <name evidence="7" type="ORF">H9Q79_10915</name>
</gene>
<protein>
    <submittedName>
        <fullName evidence="7">Substrate-binding domain-containing protein</fullName>
    </submittedName>
</protein>
<dbReference type="Pfam" id="PF13407">
    <property type="entry name" value="Peripla_BP_4"/>
    <property type="match status" value="1"/>
</dbReference>
<dbReference type="GO" id="GO:0030246">
    <property type="term" value="F:carbohydrate binding"/>
    <property type="evidence" value="ECO:0007669"/>
    <property type="project" value="UniProtKB-ARBA"/>
</dbReference>
<dbReference type="KEGG" id="whj:H9Q79_10915"/>
<evidence type="ECO:0000256" key="5">
    <source>
        <dbReference type="SAM" id="SignalP"/>
    </source>
</evidence>
<name>A0A7G9G9G4_9FIRM</name>
<accession>A0A7G9G9G4</accession>
<dbReference type="Gene3D" id="3.40.50.2300">
    <property type="match status" value="2"/>
</dbReference>
<feature type="chain" id="PRO_5039292364" evidence="5">
    <location>
        <begin position="23"/>
        <end position="402"/>
    </location>
</feature>
<dbReference type="InterPro" id="IPR025997">
    <property type="entry name" value="SBP_2_dom"/>
</dbReference>
<sequence length="402" mass="42797">MKKRILAIVMAAAMCLGLTACGGSDSTSVSAGTSSADQSAPAQLSDDGNASSAAGADASKEEKIKIGMIWYGNTDAMGGTFYSWANHAAEILNVELIWKLGSYTTADELTDCENLISAGCQGIYFIPMDTSANLQLGTACQNAGVYWSISNRQISDEEILAACEANPYFVNRIYDNSYDVCKEMVKVLADQGIKKVCVLTGDPNDGMMVERNQGFADGCEEYGVEVLAESRLVSGDASANVNSVNNFLTLYSDMEGILAASGTAGVGEGIITALNASGREPGSVKVAAFDTFDGNQEAFEQGWIAASCGGYTSECLVSFLSLVNRVRGNEISDQVAVWSLSPLLITSTEEMEIFSKYVDNPDVQLYSDELIKSLVGPDVTAEDYQAVLDDWNIEFVKEAVGI</sequence>
<comment type="similarity">
    <text evidence="2">Belongs to the bacterial solute-binding protein 2 family.</text>
</comment>